<name>A0A850HHG7_9FIRM</name>
<accession>A0A850HHG7</accession>
<dbReference type="Gene3D" id="3.10.100.10">
    <property type="entry name" value="Mannose-Binding Protein A, subunit A"/>
    <property type="match status" value="1"/>
</dbReference>
<dbReference type="SUPFAM" id="SSF56436">
    <property type="entry name" value="C-type lectin-like"/>
    <property type="match status" value="1"/>
</dbReference>
<protein>
    <submittedName>
        <fullName evidence="6">Zinc-ribbon domain-containing protein</fullName>
    </submittedName>
</protein>
<feature type="region of interest" description="Disordered" evidence="2">
    <location>
        <begin position="123"/>
        <end position="185"/>
    </location>
</feature>
<keyword evidence="3" id="KW-1133">Transmembrane helix</keyword>
<dbReference type="InterPro" id="IPR051663">
    <property type="entry name" value="CLec_Tetranectin-domain"/>
</dbReference>
<keyword evidence="3" id="KW-0812">Transmembrane</keyword>
<evidence type="ECO:0000313" key="6">
    <source>
        <dbReference type="EMBL" id="NVH58204.1"/>
    </source>
</evidence>
<evidence type="ECO:0000259" key="4">
    <source>
        <dbReference type="PROSITE" id="PS50041"/>
    </source>
</evidence>
<dbReference type="Proteomes" id="UP000701680">
    <property type="component" value="Unassembled WGS sequence"/>
</dbReference>
<dbReference type="Pfam" id="PF00059">
    <property type="entry name" value="Lectin_C"/>
    <property type="match status" value="1"/>
</dbReference>
<reference evidence="6" key="2">
    <citation type="submission" date="2020-02" db="EMBL/GenBank/DDBJ databases">
        <authorList>
            <person name="Littmann E."/>
            <person name="Sorbara M."/>
        </authorList>
    </citation>
    <scope>NUCLEOTIDE SEQUENCE</scope>
    <source>
        <strain evidence="6">MSK.17.11</strain>
        <strain evidence="5">MSK.17.38</strain>
    </source>
</reference>
<proteinExistence type="predicted"/>
<dbReference type="CDD" id="cd00037">
    <property type="entry name" value="CLECT"/>
    <property type="match status" value="1"/>
</dbReference>
<evidence type="ECO:0000256" key="3">
    <source>
        <dbReference type="SAM" id="Phobius"/>
    </source>
</evidence>
<sequence>MYCYNCGTELEDGSLFCPSCGAKQTEDGPGNFASNTAASDGFTSDSFTSDNFASDNFASNYVAPNAEDPDDFAPNDFDWDDGNGSSGKGKKGLIIGILAVVIVGVGVGVGGYFLYKNISSSKSNTTASKEKDKENEKKKSDKKKEEQKKADAKDEKGADKQDGLKDSVEGTPPKKEESDVKKEKEAPAAPVYEYQVIAQRMTWSEAYTYCQSQGGQLATPSTQEEYNQIVQKANESGLKVLWLGAQRTPDGSGFMWISGDEFSYAQWGVGEPNNDQGNEPRMGMMYVNGSWNLYDMPDDVSQYYSSNIVGFVMEKEVVQ</sequence>
<dbReference type="AlphaFoldDB" id="A0A850HHG7"/>
<dbReference type="InterPro" id="IPR026870">
    <property type="entry name" value="Zinc_ribbon_dom"/>
</dbReference>
<keyword evidence="1" id="KW-0430">Lectin</keyword>
<dbReference type="InterPro" id="IPR016187">
    <property type="entry name" value="CTDL_fold"/>
</dbReference>
<dbReference type="PANTHER" id="PTHR22799:SF6">
    <property type="entry name" value="C-TYPE LECTIN DOMAIN FAMILY 4 MEMBER M-LIKE"/>
    <property type="match status" value="1"/>
</dbReference>
<evidence type="ECO:0000313" key="5">
    <source>
        <dbReference type="EMBL" id="NSK14430.1"/>
    </source>
</evidence>
<dbReference type="EMBL" id="JAAIUO010000003">
    <property type="protein sequence ID" value="NSK14430.1"/>
    <property type="molecule type" value="Genomic_DNA"/>
</dbReference>
<evidence type="ECO:0000256" key="2">
    <source>
        <dbReference type="SAM" id="MobiDB-lite"/>
    </source>
</evidence>
<reference evidence="7 8" key="1">
    <citation type="journal article" date="2020" name="Cell Host Microbe">
        <title>Functional and Genomic Variation between Human-Derived Isolates of Lachnospiraceae Reveals Inter- and Intra-Species Diversity.</title>
        <authorList>
            <person name="Sorbara M.T."/>
            <person name="Littmann E.R."/>
            <person name="Fontana E."/>
            <person name="Moody T.U."/>
            <person name="Kohout C.E."/>
            <person name="Gjonbalaj M."/>
            <person name="Eaton V."/>
            <person name="Seok R."/>
            <person name="Leiner I.M."/>
            <person name="Pamer E.G."/>
        </authorList>
    </citation>
    <scope>NUCLEOTIDE SEQUENCE [LARGE SCALE GENOMIC DNA]</scope>
    <source>
        <strain evidence="6 7">MSK.17.11</strain>
        <strain evidence="5 8">MSK.17.38</strain>
    </source>
</reference>
<feature type="region of interest" description="Disordered" evidence="2">
    <location>
        <begin position="63"/>
        <end position="88"/>
    </location>
</feature>
<dbReference type="GO" id="GO:0030246">
    <property type="term" value="F:carbohydrate binding"/>
    <property type="evidence" value="ECO:0007669"/>
    <property type="project" value="UniProtKB-KW"/>
</dbReference>
<dbReference type="RefSeq" id="WP_101694883.1">
    <property type="nucleotide sequence ID" value="NZ_JAAITX010000003.1"/>
</dbReference>
<dbReference type="PROSITE" id="PS50041">
    <property type="entry name" value="C_TYPE_LECTIN_2"/>
    <property type="match status" value="1"/>
</dbReference>
<dbReference type="Proteomes" id="UP000528555">
    <property type="component" value="Unassembled WGS sequence"/>
</dbReference>
<feature type="transmembrane region" description="Helical" evidence="3">
    <location>
        <begin position="93"/>
        <end position="115"/>
    </location>
</feature>
<evidence type="ECO:0000313" key="8">
    <source>
        <dbReference type="Proteomes" id="UP000701680"/>
    </source>
</evidence>
<dbReference type="InterPro" id="IPR016186">
    <property type="entry name" value="C-type_lectin-like/link_sf"/>
</dbReference>
<keyword evidence="3" id="KW-0472">Membrane</keyword>
<feature type="domain" description="C-type lectin" evidence="4">
    <location>
        <begin position="194"/>
        <end position="292"/>
    </location>
</feature>
<dbReference type="Pfam" id="PF13240">
    <property type="entry name" value="Zn_Ribbon_1"/>
    <property type="match status" value="1"/>
</dbReference>
<feature type="compositionally biased region" description="Acidic residues" evidence="2">
    <location>
        <begin position="67"/>
        <end position="81"/>
    </location>
</feature>
<evidence type="ECO:0000256" key="1">
    <source>
        <dbReference type="ARBA" id="ARBA00022734"/>
    </source>
</evidence>
<dbReference type="InterPro" id="IPR001304">
    <property type="entry name" value="C-type_lectin-like"/>
</dbReference>
<dbReference type="EMBL" id="JAAITX010000003">
    <property type="protein sequence ID" value="NVH58204.1"/>
    <property type="molecule type" value="Genomic_DNA"/>
</dbReference>
<dbReference type="SMART" id="SM00034">
    <property type="entry name" value="CLECT"/>
    <property type="match status" value="1"/>
</dbReference>
<comment type="caution">
    <text evidence="6">The sequence shown here is derived from an EMBL/GenBank/DDBJ whole genome shotgun (WGS) entry which is preliminary data.</text>
</comment>
<dbReference type="PANTHER" id="PTHR22799">
    <property type="entry name" value="TETRANECTIN-RELATED"/>
    <property type="match status" value="1"/>
</dbReference>
<dbReference type="OrthoDB" id="1958001at2"/>
<evidence type="ECO:0000313" key="7">
    <source>
        <dbReference type="Proteomes" id="UP000528555"/>
    </source>
</evidence>
<keyword evidence="7" id="KW-1185">Reference proteome</keyword>
<feature type="compositionally biased region" description="Basic and acidic residues" evidence="2">
    <location>
        <begin position="128"/>
        <end position="185"/>
    </location>
</feature>
<gene>
    <name evidence="6" type="ORF">G5A66_05980</name>
    <name evidence="5" type="ORF">G5A75_06000</name>
</gene>
<organism evidence="6 7">
    <name type="scientific">Dorea phocaeensis</name>
    <dbReference type="NCBI Taxonomy" id="2040291"/>
    <lineage>
        <taxon>Bacteria</taxon>
        <taxon>Bacillati</taxon>
        <taxon>Bacillota</taxon>
        <taxon>Clostridia</taxon>
        <taxon>Lachnospirales</taxon>
        <taxon>Lachnospiraceae</taxon>
        <taxon>Dorea</taxon>
    </lineage>
</organism>